<dbReference type="Pfam" id="PF01106">
    <property type="entry name" value="NifU"/>
    <property type="match status" value="1"/>
</dbReference>
<feature type="domain" description="Rieske" evidence="7">
    <location>
        <begin position="214"/>
        <end position="317"/>
    </location>
</feature>
<dbReference type="InterPro" id="IPR036922">
    <property type="entry name" value="Rieske_2Fe-2S_sf"/>
</dbReference>
<comment type="caution">
    <text evidence="8">The sequence shown here is derived from an EMBL/GenBank/DDBJ whole genome shotgun (WGS) entry which is preliminary data.</text>
</comment>
<evidence type="ECO:0000256" key="3">
    <source>
        <dbReference type="ARBA" id="ARBA00023004"/>
    </source>
</evidence>
<evidence type="ECO:0000256" key="2">
    <source>
        <dbReference type="ARBA" id="ARBA00022723"/>
    </source>
</evidence>
<gene>
    <name evidence="8" type="ORF">JFN87_09665</name>
</gene>
<dbReference type="AlphaFoldDB" id="A0A940MCB8"/>
<dbReference type="GO" id="GO:0005506">
    <property type="term" value="F:iron ion binding"/>
    <property type="evidence" value="ECO:0007669"/>
    <property type="project" value="InterPro"/>
</dbReference>
<dbReference type="GO" id="GO:0004497">
    <property type="term" value="F:monooxygenase activity"/>
    <property type="evidence" value="ECO:0007669"/>
    <property type="project" value="UniProtKB-ARBA"/>
</dbReference>
<dbReference type="InterPro" id="IPR017941">
    <property type="entry name" value="Rieske_2Fe-2S"/>
</dbReference>
<dbReference type="Gene3D" id="3.30.300.130">
    <property type="entry name" value="Fe-S cluster assembly (FSCA)"/>
    <property type="match status" value="1"/>
</dbReference>
<dbReference type="RefSeq" id="WP_209339533.1">
    <property type="nucleotide sequence ID" value="NZ_JAGIQL010000028.1"/>
</dbReference>
<dbReference type="SUPFAM" id="SSF50022">
    <property type="entry name" value="ISP domain"/>
    <property type="match status" value="1"/>
</dbReference>
<dbReference type="GO" id="GO:0051537">
    <property type="term" value="F:2 iron, 2 sulfur cluster binding"/>
    <property type="evidence" value="ECO:0007669"/>
    <property type="project" value="UniProtKB-KW"/>
</dbReference>
<organism evidence="8 9">
    <name type="scientific">Streptomyces montanisoli</name>
    <dbReference type="NCBI Taxonomy" id="2798581"/>
    <lineage>
        <taxon>Bacteria</taxon>
        <taxon>Bacillati</taxon>
        <taxon>Actinomycetota</taxon>
        <taxon>Actinomycetes</taxon>
        <taxon>Kitasatosporales</taxon>
        <taxon>Streptomycetaceae</taxon>
        <taxon>Streptomyces</taxon>
    </lineage>
</organism>
<feature type="region of interest" description="Disordered" evidence="6">
    <location>
        <begin position="169"/>
        <end position="193"/>
    </location>
</feature>
<evidence type="ECO:0000256" key="1">
    <source>
        <dbReference type="ARBA" id="ARBA00022714"/>
    </source>
</evidence>
<dbReference type="Proteomes" id="UP000670475">
    <property type="component" value="Unassembled WGS sequence"/>
</dbReference>
<evidence type="ECO:0000259" key="7">
    <source>
        <dbReference type="PROSITE" id="PS51296"/>
    </source>
</evidence>
<dbReference type="Gene3D" id="2.102.10.10">
    <property type="entry name" value="Rieske [2Fe-2S] iron-sulphur domain"/>
    <property type="match status" value="1"/>
</dbReference>
<evidence type="ECO:0000256" key="5">
    <source>
        <dbReference type="ARBA" id="ARBA00049958"/>
    </source>
</evidence>
<dbReference type="PANTHER" id="PTHR11178">
    <property type="entry name" value="IRON-SULFUR CLUSTER SCAFFOLD PROTEIN NFU-RELATED"/>
    <property type="match status" value="1"/>
</dbReference>
<dbReference type="GO" id="GO:0016226">
    <property type="term" value="P:iron-sulfur cluster assembly"/>
    <property type="evidence" value="ECO:0007669"/>
    <property type="project" value="InterPro"/>
</dbReference>
<evidence type="ECO:0000256" key="4">
    <source>
        <dbReference type="ARBA" id="ARBA00023014"/>
    </source>
</evidence>
<keyword evidence="2" id="KW-0479">Metal-binding</keyword>
<protein>
    <submittedName>
        <fullName evidence="8">NifU family protein</fullName>
    </submittedName>
</protein>
<name>A0A940MCB8_9ACTN</name>
<keyword evidence="1" id="KW-0001">2Fe-2S</keyword>
<dbReference type="EMBL" id="JAGIQL010000028">
    <property type="protein sequence ID" value="MBP0457766.1"/>
    <property type="molecule type" value="Genomic_DNA"/>
</dbReference>
<dbReference type="SUPFAM" id="SSF117916">
    <property type="entry name" value="Fe-S cluster assembly (FSCA) domain-like"/>
    <property type="match status" value="1"/>
</dbReference>
<proteinExistence type="predicted"/>
<feature type="compositionally biased region" description="Low complexity" evidence="6">
    <location>
        <begin position="170"/>
        <end position="181"/>
    </location>
</feature>
<comment type="function">
    <text evidence="5">May be involved in the formation or repair of [Fe-S] clusters present in iron-sulfur proteins.</text>
</comment>
<accession>A0A940MCB8</accession>
<dbReference type="PROSITE" id="PS51296">
    <property type="entry name" value="RIESKE"/>
    <property type="match status" value="1"/>
</dbReference>
<evidence type="ECO:0000313" key="9">
    <source>
        <dbReference type="Proteomes" id="UP000670475"/>
    </source>
</evidence>
<evidence type="ECO:0000256" key="6">
    <source>
        <dbReference type="SAM" id="MobiDB-lite"/>
    </source>
</evidence>
<dbReference type="GO" id="GO:0016705">
    <property type="term" value="F:oxidoreductase activity, acting on paired donors, with incorporation or reduction of molecular oxygen"/>
    <property type="evidence" value="ECO:0007669"/>
    <property type="project" value="UniProtKB-ARBA"/>
</dbReference>
<keyword evidence="9" id="KW-1185">Reference proteome</keyword>
<evidence type="ECO:0000313" key="8">
    <source>
        <dbReference type="EMBL" id="MBP0457766.1"/>
    </source>
</evidence>
<dbReference type="InterPro" id="IPR034904">
    <property type="entry name" value="FSCA_dom_sf"/>
</dbReference>
<sequence>MPVQAALGAARRRETVQRVEALLAASAGDGAAARERSEELVRLVTGFYGDGLERLLYVLHEHGALSDEILTALADDDAVAGLLLAHGLHPYGVETRVEQALGAVRPYLASHGGDVELLGVTGEGAVRLRLLGGCDGCPSAPATLELAVRGVVQAAAPEVTAIDVAAPSKAPNAAGTNAAGTGPDGTGGPAAPTGTLFHRVYERGAPAGGGSSWRIVAEFAGLGPGETRHLTVGRVPVVGCRVGTGLFAFRDLCARCERPLTGTVLARHLGGAPGDAALSCPVCGAHYDVRGAGACLDEDGLHLEPLPVLSDGATVAVAVPAA</sequence>
<keyword evidence="3" id="KW-0408">Iron</keyword>
<dbReference type="InterPro" id="IPR001075">
    <property type="entry name" value="NIF_FeS_clus_asmbl_NifU_C"/>
</dbReference>
<reference evidence="8" key="1">
    <citation type="submission" date="2021-03" db="EMBL/GenBank/DDBJ databases">
        <title>Whole genome sequence of Streptomyces bomunensis MMS17-BM035.</title>
        <authorList>
            <person name="Lee J.H."/>
        </authorList>
    </citation>
    <scope>NUCLEOTIDE SEQUENCE</scope>
    <source>
        <strain evidence="8">MMS17-BM035</strain>
    </source>
</reference>
<keyword evidence="4" id="KW-0411">Iron-sulfur</keyword>